<feature type="domain" description="F-box" evidence="1">
    <location>
        <begin position="13"/>
        <end position="46"/>
    </location>
</feature>
<sequence>MKKKRNRRQQRPMDRISDLPDPIVHHIMSFLTTLDITKISILSKRFFFLWSSFPAIDFDQSTFIAQPSKGSLASVANAFLDHIQNSIRIRRIDTVLSKFRVKATLKGIYVDPRFDSAIEFALENGVRTMDLDLGLTKYRLPVSFASKSINVLSLNGFRFDLCDLITACPSLGVLNLTSCELLQDYVDFSSETLTEISLRCCDVKFIKIKALNLRYFLFEGKHRPARHCRIDLLKCENVRHLYLYHLVNGHGWIEEHANSLGKLETFTLNGCQDIQHIRVWNENLERVDISNCPSLVSYFGYKGTDRNRVCNIRFIASSRIVELSIADAGITDEWVEAQLASFGSLRLVACNSLNKVKVVHEKLQELELYDCLRLIEAEIDTPQLLYFKYRGVYVRNSIYDTGGVTQNNDLFYGLRKLLSFFGHCQSLKVCCSRQKGIAASNDNHKHTDARSWQYRASTEELLIPEDIRERLVSPLYDLQHFEIHITSMDKIETDLVDSLLWLSPLPKTLHISFGLKDSLQMIIKIYDHSFFINLQFAYNEMITGEEEDNPICCRSKPIKCWRHYLRRVEIQSNDNVSPDNVDKLRKYFHQNAMMLESFCFNKLQGFYENVVTKSVPLKVESMPSAAVQVIPPAQAATSAPHQLYHYLTITIPFHPQPYSCNISQPGLGTSPIRLASAVLPPARQRYRPAAPMAADGLKEKNYFLEQDDLQIYI</sequence>
<dbReference type="InterPro" id="IPR032675">
    <property type="entry name" value="LRR_dom_sf"/>
</dbReference>
<reference evidence="2" key="1">
    <citation type="submission" date="2023-03" db="EMBL/GenBank/DDBJ databases">
        <title>Chromosome-scale reference genome and RAD-based genetic map of yellow starthistle (Centaurea solstitialis) reveal putative structural variation and QTLs associated with invader traits.</title>
        <authorList>
            <person name="Reatini B."/>
            <person name="Cang F.A."/>
            <person name="Jiang Q."/>
            <person name="Mckibben M.T.W."/>
            <person name="Barker M.S."/>
            <person name="Rieseberg L.H."/>
            <person name="Dlugosch K.M."/>
        </authorList>
    </citation>
    <scope>NUCLEOTIDE SEQUENCE</scope>
    <source>
        <strain evidence="2">CAN-66</strain>
        <tissue evidence="2">Leaf</tissue>
    </source>
</reference>
<dbReference type="InterPro" id="IPR053781">
    <property type="entry name" value="F-box_AtFBL13-like"/>
</dbReference>
<dbReference type="InterPro" id="IPR001810">
    <property type="entry name" value="F-box_dom"/>
</dbReference>
<comment type="caution">
    <text evidence="2">The sequence shown here is derived from an EMBL/GenBank/DDBJ whole genome shotgun (WGS) entry which is preliminary data.</text>
</comment>
<gene>
    <name evidence="2" type="ORF">OSB04_021824</name>
</gene>
<dbReference type="PANTHER" id="PTHR34145">
    <property type="entry name" value="OS02G0105600 PROTEIN"/>
    <property type="match status" value="1"/>
</dbReference>
<evidence type="ECO:0000259" key="1">
    <source>
        <dbReference type="PROSITE" id="PS50181"/>
    </source>
</evidence>
<dbReference type="InterPro" id="IPR053772">
    <property type="entry name" value="At1g61320/At1g61330-like"/>
</dbReference>
<keyword evidence="3" id="KW-1185">Reference proteome</keyword>
<dbReference type="InterPro" id="IPR036047">
    <property type="entry name" value="F-box-like_dom_sf"/>
</dbReference>
<name>A0AA38T681_9ASTR</name>
<dbReference type="EMBL" id="JARYMX010000005">
    <property type="protein sequence ID" value="KAJ9549281.1"/>
    <property type="molecule type" value="Genomic_DNA"/>
</dbReference>
<organism evidence="2 3">
    <name type="scientific">Centaurea solstitialis</name>
    <name type="common">yellow star-thistle</name>
    <dbReference type="NCBI Taxonomy" id="347529"/>
    <lineage>
        <taxon>Eukaryota</taxon>
        <taxon>Viridiplantae</taxon>
        <taxon>Streptophyta</taxon>
        <taxon>Embryophyta</taxon>
        <taxon>Tracheophyta</taxon>
        <taxon>Spermatophyta</taxon>
        <taxon>Magnoliopsida</taxon>
        <taxon>eudicotyledons</taxon>
        <taxon>Gunneridae</taxon>
        <taxon>Pentapetalae</taxon>
        <taxon>asterids</taxon>
        <taxon>campanulids</taxon>
        <taxon>Asterales</taxon>
        <taxon>Asteraceae</taxon>
        <taxon>Carduoideae</taxon>
        <taxon>Cardueae</taxon>
        <taxon>Centaureinae</taxon>
        <taxon>Centaurea</taxon>
    </lineage>
</organism>
<accession>A0AA38T681</accession>
<dbReference type="PANTHER" id="PTHR34145:SF28">
    <property type="entry name" value="F-BOX DOMAIN-CONTAINING PROTEIN"/>
    <property type="match status" value="1"/>
</dbReference>
<dbReference type="AlphaFoldDB" id="A0AA38T681"/>
<dbReference type="Pfam" id="PF00646">
    <property type="entry name" value="F-box"/>
    <property type="match status" value="1"/>
</dbReference>
<dbReference type="CDD" id="cd22160">
    <property type="entry name" value="F-box_AtFBL13-like"/>
    <property type="match status" value="1"/>
</dbReference>
<protein>
    <recommendedName>
        <fullName evidence="1">F-box domain-containing protein</fullName>
    </recommendedName>
</protein>
<dbReference type="Proteomes" id="UP001172457">
    <property type="component" value="Chromosome 5"/>
</dbReference>
<dbReference type="Gene3D" id="3.80.10.10">
    <property type="entry name" value="Ribonuclease Inhibitor"/>
    <property type="match status" value="1"/>
</dbReference>
<dbReference type="SUPFAM" id="SSF52058">
    <property type="entry name" value="L domain-like"/>
    <property type="match status" value="1"/>
</dbReference>
<evidence type="ECO:0000313" key="2">
    <source>
        <dbReference type="EMBL" id="KAJ9549281.1"/>
    </source>
</evidence>
<dbReference type="SUPFAM" id="SSF81383">
    <property type="entry name" value="F-box domain"/>
    <property type="match status" value="1"/>
</dbReference>
<proteinExistence type="predicted"/>
<evidence type="ECO:0000313" key="3">
    <source>
        <dbReference type="Proteomes" id="UP001172457"/>
    </source>
</evidence>
<dbReference type="PROSITE" id="PS50181">
    <property type="entry name" value="FBOX"/>
    <property type="match status" value="1"/>
</dbReference>